<comment type="caution">
    <text evidence="1">The sequence shown here is derived from an EMBL/GenBank/DDBJ whole genome shotgun (WGS) entry which is preliminary data.</text>
</comment>
<dbReference type="AlphaFoldDB" id="A0AAD7HEK0"/>
<reference evidence="1" key="1">
    <citation type="submission" date="2023-03" db="EMBL/GenBank/DDBJ databases">
        <title>Massive genome expansion in bonnet fungi (Mycena s.s.) driven by repeated elements and novel gene families across ecological guilds.</title>
        <authorList>
            <consortium name="Lawrence Berkeley National Laboratory"/>
            <person name="Harder C.B."/>
            <person name="Miyauchi S."/>
            <person name="Viragh M."/>
            <person name="Kuo A."/>
            <person name="Thoen E."/>
            <person name="Andreopoulos B."/>
            <person name="Lu D."/>
            <person name="Skrede I."/>
            <person name="Drula E."/>
            <person name="Henrissat B."/>
            <person name="Morin E."/>
            <person name="Kohler A."/>
            <person name="Barry K."/>
            <person name="LaButti K."/>
            <person name="Morin E."/>
            <person name="Salamov A."/>
            <person name="Lipzen A."/>
            <person name="Mereny Z."/>
            <person name="Hegedus B."/>
            <person name="Baldrian P."/>
            <person name="Stursova M."/>
            <person name="Weitz H."/>
            <person name="Taylor A."/>
            <person name="Grigoriev I.V."/>
            <person name="Nagy L.G."/>
            <person name="Martin F."/>
            <person name="Kauserud H."/>
        </authorList>
    </citation>
    <scope>NUCLEOTIDE SEQUENCE</scope>
    <source>
        <strain evidence="1">CBHHK182m</strain>
    </source>
</reference>
<evidence type="ECO:0000313" key="1">
    <source>
        <dbReference type="EMBL" id="KAJ7718943.1"/>
    </source>
</evidence>
<name>A0AAD7HEK0_9AGAR</name>
<evidence type="ECO:0000313" key="2">
    <source>
        <dbReference type="Proteomes" id="UP001215598"/>
    </source>
</evidence>
<dbReference type="InterPro" id="IPR036047">
    <property type="entry name" value="F-box-like_dom_sf"/>
</dbReference>
<proteinExistence type="predicted"/>
<dbReference type="Proteomes" id="UP001215598">
    <property type="component" value="Unassembled WGS sequence"/>
</dbReference>
<evidence type="ECO:0008006" key="3">
    <source>
        <dbReference type="Google" id="ProtNLM"/>
    </source>
</evidence>
<sequence length="519" mass="58211">MKSLALPLTRWRSRSDKRVVDRSPNAAKAALPMELWDIIIREITDEDVLRASAVCSAFNAFAISEYLARNNISPAAKEISGPAYLIHPLQLSCVPLPMEHLVCHFRHFDLRRDLLSLQHFVPRARSLRDLELSFRSSLLHAHRNDRIPVEYSCRELMGIFCRVLSGMARKAAGPVVVVGQFGMFMCRAEEIAGWRLDALQFNPVSERNVLTTRIRGTSTTIMLQTTMPIAGTPPPSPLTREQVLQDLRTVNVWVHDAPGITYTMLGFNISDIKLLDLNDSPISDQQLTAVLRDLTLPSLRILNISRSSVDPTALGGFLARHPKLQEFTSLAPKPSSPLISSPLAHPQLSRIEATGTDNICLAMDALHLSPLLYTFVFSYTHDATSSLNNLTPAFRLLSQRSLIAHLKLTIFESPNNPSSMDEPLFDDEAASIARALHCVYSVVISCSSTDMGIRTLPWLILFPNLLRVKFLLKLTGKYPRHEDPYLMEDSWPDAELKRLKRELEKNLAHVQNVSAQRCT</sequence>
<organism evidence="1 2">
    <name type="scientific">Mycena metata</name>
    <dbReference type="NCBI Taxonomy" id="1033252"/>
    <lineage>
        <taxon>Eukaryota</taxon>
        <taxon>Fungi</taxon>
        <taxon>Dikarya</taxon>
        <taxon>Basidiomycota</taxon>
        <taxon>Agaricomycotina</taxon>
        <taxon>Agaricomycetes</taxon>
        <taxon>Agaricomycetidae</taxon>
        <taxon>Agaricales</taxon>
        <taxon>Marasmiineae</taxon>
        <taxon>Mycenaceae</taxon>
        <taxon>Mycena</taxon>
    </lineage>
</organism>
<keyword evidence="2" id="KW-1185">Reference proteome</keyword>
<dbReference type="SUPFAM" id="SSF81383">
    <property type="entry name" value="F-box domain"/>
    <property type="match status" value="1"/>
</dbReference>
<protein>
    <recommendedName>
        <fullName evidence="3">F-box domain-containing protein</fullName>
    </recommendedName>
</protein>
<gene>
    <name evidence="1" type="ORF">B0H16DRAFT_413727</name>
</gene>
<dbReference type="EMBL" id="JARKIB010000259">
    <property type="protein sequence ID" value="KAJ7718943.1"/>
    <property type="molecule type" value="Genomic_DNA"/>
</dbReference>
<accession>A0AAD7HEK0</accession>